<keyword evidence="3" id="KW-1185">Reference proteome</keyword>
<evidence type="ECO:0008006" key="4">
    <source>
        <dbReference type="Google" id="ProtNLM"/>
    </source>
</evidence>
<accession>A0ABT0LQ78</accession>
<gene>
    <name evidence="2" type="ORF">M3O51_09180</name>
</gene>
<name>A0ABT0LQ78_9XANT</name>
<evidence type="ECO:0000256" key="1">
    <source>
        <dbReference type="SAM" id="MobiDB-lite"/>
    </source>
</evidence>
<reference evidence="2" key="1">
    <citation type="submission" date="2022-04" db="EMBL/GenBank/DDBJ databases">
        <title>Genomic comparison of 19 strains of Xanthomonas nasturtii, a newly emerging watercress pathogen.</title>
        <authorList>
            <person name="Harrison J."/>
            <person name="Greer S."/>
            <person name="Hussain R."/>
            <person name="Lascelles D."/>
            <person name="Roberts M."/>
            <person name="Carter B."/>
            <person name="Bryning A."/>
            <person name="Carroll S."/>
            <person name="Aspin A."/>
            <person name="Cruz L."/>
            <person name="Cruz J."/>
            <person name="Grant M."/>
            <person name="Vicente J."/>
            <person name="Studholme D.J."/>
        </authorList>
    </citation>
    <scope>NUCLEOTIDE SEQUENCE</scope>
    <source>
        <strain evidence="2">10016B</strain>
    </source>
</reference>
<evidence type="ECO:0000313" key="2">
    <source>
        <dbReference type="EMBL" id="MCL1551484.1"/>
    </source>
</evidence>
<comment type="caution">
    <text evidence="2">The sequence shown here is derived from an EMBL/GenBank/DDBJ whole genome shotgun (WGS) entry which is preliminary data.</text>
</comment>
<protein>
    <recommendedName>
        <fullName evidence="4">Transposase</fullName>
    </recommendedName>
</protein>
<proteinExistence type="predicted"/>
<organism evidence="2 3">
    <name type="scientific">Xanthomonas nasturtii</name>
    <dbReference type="NCBI Taxonomy" id="1843581"/>
    <lineage>
        <taxon>Bacteria</taxon>
        <taxon>Pseudomonadati</taxon>
        <taxon>Pseudomonadota</taxon>
        <taxon>Gammaproteobacteria</taxon>
        <taxon>Lysobacterales</taxon>
        <taxon>Lysobacteraceae</taxon>
        <taxon>Xanthomonas</taxon>
    </lineage>
</organism>
<dbReference type="EMBL" id="JAMBED010000016">
    <property type="protein sequence ID" value="MCL1551484.1"/>
    <property type="molecule type" value="Genomic_DNA"/>
</dbReference>
<feature type="region of interest" description="Disordered" evidence="1">
    <location>
        <begin position="52"/>
        <end position="72"/>
    </location>
</feature>
<dbReference type="Proteomes" id="UP001167357">
    <property type="component" value="Unassembled WGS sequence"/>
</dbReference>
<feature type="non-terminal residue" evidence="2">
    <location>
        <position position="72"/>
    </location>
</feature>
<sequence>MIEKLKTQQGAMRIAPCCFDVDATALIFGAIRQYGRSIAERLIWSLGAGPLPAHHRRTRRESVPGGSGAASM</sequence>
<evidence type="ECO:0000313" key="3">
    <source>
        <dbReference type="Proteomes" id="UP001167357"/>
    </source>
</evidence>